<dbReference type="AlphaFoldDB" id="A0AAV5BYD7"/>
<keyword evidence="3" id="KW-1133">Transmembrane helix</keyword>
<dbReference type="PANTHER" id="PTHR31234:SF65">
    <property type="entry name" value="LATE EMBRYOGENESIS ABUNDANT PROTEIN, LEA_2 SUBGROUP"/>
    <property type="match status" value="1"/>
</dbReference>
<gene>
    <name evidence="6" type="primary">ga07120</name>
    <name evidence="6" type="ORF">PR202_ga07120</name>
</gene>
<evidence type="ECO:0000256" key="2">
    <source>
        <dbReference type="ARBA" id="ARBA00022692"/>
    </source>
</evidence>
<dbReference type="InterPro" id="IPR004864">
    <property type="entry name" value="LEA_2"/>
</dbReference>
<keyword evidence="7" id="KW-1185">Reference proteome</keyword>
<dbReference type="SUPFAM" id="SSF117070">
    <property type="entry name" value="LEA14-like"/>
    <property type="match status" value="1"/>
</dbReference>
<evidence type="ECO:0000256" key="4">
    <source>
        <dbReference type="ARBA" id="ARBA00023136"/>
    </source>
</evidence>
<comment type="caution">
    <text evidence="6">The sequence shown here is derived from an EMBL/GenBank/DDBJ whole genome shotgun (WGS) entry which is preliminary data.</text>
</comment>
<dbReference type="GO" id="GO:0016020">
    <property type="term" value="C:membrane"/>
    <property type="evidence" value="ECO:0007669"/>
    <property type="project" value="UniProtKB-SubCell"/>
</dbReference>
<dbReference type="Proteomes" id="UP001054889">
    <property type="component" value="Unassembled WGS sequence"/>
</dbReference>
<comment type="subcellular location">
    <subcellularLocation>
        <location evidence="1">Membrane</location>
        <topology evidence="1">Single-pass membrane protein</topology>
    </subcellularLocation>
</comment>
<organism evidence="6 7">
    <name type="scientific">Eleusine coracana subsp. coracana</name>
    <dbReference type="NCBI Taxonomy" id="191504"/>
    <lineage>
        <taxon>Eukaryota</taxon>
        <taxon>Viridiplantae</taxon>
        <taxon>Streptophyta</taxon>
        <taxon>Embryophyta</taxon>
        <taxon>Tracheophyta</taxon>
        <taxon>Spermatophyta</taxon>
        <taxon>Magnoliopsida</taxon>
        <taxon>Liliopsida</taxon>
        <taxon>Poales</taxon>
        <taxon>Poaceae</taxon>
        <taxon>PACMAD clade</taxon>
        <taxon>Chloridoideae</taxon>
        <taxon>Cynodonteae</taxon>
        <taxon>Eleusininae</taxon>
        <taxon>Eleusine</taxon>
    </lineage>
</organism>
<dbReference type="Gene3D" id="2.60.40.1820">
    <property type="match status" value="1"/>
</dbReference>
<dbReference type="EMBL" id="BQKI01000003">
    <property type="protein sequence ID" value="GJM90805.1"/>
    <property type="molecule type" value="Genomic_DNA"/>
</dbReference>
<sequence length="202" mass="21077">MDMDANAALVMPCQRLNCALLACGVSSLLIAAGTLAVTLTVYRVRAPVMTMNAISLLTDPAATSSSSSVLTVVADVSVRNPNAASLRYGHTETTVFYRGRPVGRAAGPPGTAPARRTVRMNVTVGVAVGELLVVGQPAGLFLRDVAAGAVEVATRTAVRGRVAVLGGAVRRRVALEMNCTATVAVADMSIREQSCRQRVWLQ</sequence>
<keyword evidence="2" id="KW-0812">Transmembrane</keyword>
<keyword evidence="4" id="KW-0472">Membrane</keyword>
<dbReference type="InterPro" id="IPR044839">
    <property type="entry name" value="NDR1-like"/>
</dbReference>
<dbReference type="GO" id="GO:0098542">
    <property type="term" value="P:defense response to other organism"/>
    <property type="evidence" value="ECO:0007669"/>
    <property type="project" value="InterPro"/>
</dbReference>
<proteinExistence type="predicted"/>
<dbReference type="Pfam" id="PF03168">
    <property type="entry name" value="LEA_2"/>
    <property type="match status" value="1"/>
</dbReference>
<reference evidence="6" key="1">
    <citation type="journal article" date="2018" name="DNA Res.">
        <title>Multiple hybrid de novo genome assembly of finger millet, an orphan allotetraploid crop.</title>
        <authorList>
            <person name="Hatakeyama M."/>
            <person name="Aluri S."/>
            <person name="Balachadran M.T."/>
            <person name="Sivarajan S.R."/>
            <person name="Patrignani A."/>
            <person name="Gruter S."/>
            <person name="Poveda L."/>
            <person name="Shimizu-Inatsugi R."/>
            <person name="Baeten J."/>
            <person name="Francoijs K.J."/>
            <person name="Nataraja K.N."/>
            <person name="Reddy Y.A.N."/>
            <person name="Phadnis S."/>
            <person name="Ravikumar R.L."/>
            <person name="Schlapbach R."/>
            <person name="Sreeman S.M."/>
            <person name="Shimizu K.K."/>
        </authorList>
    </citation>
    <scope>NUCLEOTIDE SEQUENCE</scope>
</reference>
<evidence type="ECO:0000259" key="5">
    <source>
        <dbReference type="Pfam" id="PF03168"/>
    </source>
</evidence>
<dbReference type="PANTHER" id="PTHR31234">
    <property type="entry name" value="LATE EMBRYOGENESIS ABUNDANT (LEA) HYDROXYPROLINE-RICH GLYCOPROTEIN FAMILY"/>
    <property type="match status" value="1"/>
</dbReference>
<evidence type="ECO:0000256" key="1">
    <source>
        <dbReference type="ARBA" id="ARBA00004167"/>
    </source>
</evidence>
<accession>A0AAV5BYD7</accession>
<name>A0AAV5BYD7_ELECO</name>
<evidence type="ECO:0000256" key="3">
    <source>
        <dbReference type="ARBA" id="ARBA00022989"/>
    </source>
</evidence>
<evidence type="ECO:0000313" key="6">
    <source>
        <dbReference type="EMBL" id="GJM90805.1"/>
    </source>
</evidence>
<reference evidence="6" key="2">
    <citation type="submission" date="2021-12" db="EMBL/GenBank/DDBJ databases">
        <title>Resequencing data analysis of finger millet.</title>
        <authorList>
            <person name="Hatakeyama M."/>
            <person name="Aluri S."/>
            <person name="Balachadran M.T."/>
            <person name="Sivarajan S.R."/>
            <person name="Poveda L."/>
            <person name="Shimizu-Inatsugi R."/>
            <person name="Schlapbach R."/>
            <person name="Sreeman S.M."/>
            <person name="Shimizu K.K."/>
        </authorList>
    </citation>
    <scope>NUCLEOTIDE SEQUENCE</scope>
</reference>
<feature type="domain" description="Late embryogenesis abundant protein LEA-2 subgroup" evidence="5">
    <location>
        <begin position="76"/>
        <end position="179"/>
    </location>
</feature>
<evidence type="ECO:0000313" key="7">
    <source>
        <dbReference type="Proteomes" id="UP001054889"/>
    </source>
</evidence>
<protein>
    <recommendedName>
        <fullName evidence="5">Late embryogenesis abundant protein LEA-2 subgroup domain-containing protein</fullName>
    </recommendedName>
</protein>